<dbReference type="STRING" id="436907.A7TI73"/>
<evidence type="ECO:0000256" key="6">
    <source>
        <dbReference type="ARBA" id="ARBA00022605"/>
    </source>
</evidence>
<name>A7TI73_VANPO</name>
<evidence type="ECO:0000313" key="11">
    <source>
        <dbReference type="EMBL" id="EDO18080.1"/>
    </source>
</evidence>
<keyword evidence="9" id="KW-0413">Isomerase</keyword>
<evidence type="ECO:0000256" key="8">
    <source>
        <dbReference type="ARBA" id="ARBA00023141"/>
    </source>
</evidence>
<dbReference type="RefSeq" id="XP_001645938.1">
    <property type="nucleotide sequence ID" value="XM_001645888.1"/>
</dbReference>
<dbReference type="SUPFAM" id="SSF51366">
    <property type="entry name" value="Ribulose-phoshate binding barrel"/>
    <property type="match status" value="1"/>
</dbReference>
<reference evidence="11 12" key="1">
    <citation type="journal article" date="2007" name="Proc. Natl. Acad. Sci. U.S.A.">
        <title>Independent sorting-out of thousands of duplicated gene pairs in two yeast species descended from a whole-genome duplication.</title>
        <authorList>
            <person name="Scannell D.R."/>
            <person name="Frank A.C."/>
            <person name="Conant G.C."/>
            <person name="Byrne K.P."/>
            <person name="Woolfit M."/>
            <person name="Wolfe K.H."/>
        </authorList>
    </citation>
    <scope>NUCLEOTIDE SEQUENCE [LARGE SCALE GENOMIC DNA]</scope>
    <source>
        <strain evidence="12">ATCC 22028 / DSM 70294 / BCRC 21397 / CBS 2163 / NBRC 10782 / NRRL Y-8283 / UCD 57-17</strain>
    </source>
</reference>
<dbReference type="CDD" id="cd00405">
    <property type="entry name" value="PRAI"/>
    <property type="match status" value="1"/>
</dbReference>
<dbReference type="EC" id="5.3.1.24" evidence="4"/>
<dbReference type="GeneID" id="5546349"/>
<dbReference type="GO" id="GO:0000162">
    <property type="term" value="P:L-tryptophan biosynthetic process"/>
    <property type="evidence" value="ECO:0007669"/>
    <property type="project" value="UniProtKB-UniPathway"/>
</dbReference>
<dbReference type="InterPro" id="IPR013785">
    <property type="entry name" value="Aldolase_TIM"/>
</dbReference>
<dbReference type="HOGENOM" id="CLU_076364_1_0_1"/>
<dbReference type="InParanoid" id="A7TI73"/>
<dbReference type="OrthoDB" id="524799at2759"/>
<comment type="catalytic activity">
    <reaction evidence="1">
        <text>N-(5-phospho-beta-D-ribosyl)anthranilate = 1-(2-carboxyphenylamino)-1-deoxy-D-ribulose 5-phosphate</text>
        <dbReference type="Rhea" id="RHEA:21540"/>
        <dbReference type="ChEBI" id="CHEBI:18277"/>
        <dbReference type="ChEBI" id="CHEBI:58613"/>
        <dbReference type="EC" id="5.3.1.24"/>
    </reaction>
</comment>
<dbReference type="UniPathway" id="UPA00035">
    <property type="reaction ID" value="UER00042"/>
</dbReference>
<keyword evidence="7" id="KW-0822">Tryptophan biosynthesis</keyword>
<evidence type="ECO:0000256" key="4">
    <source>
        <dbReference type="ARBA" id="ARBA00012572"/>
    </source>
</evidence>
<evidence type="ECO:0000256" key="1">
    <source>
        <dbReference type="ARBA" id="ARBA00001164"/>
    </source>
</evidence>
<comment type="similarity">
    <text evidence="3">Belongs to the TrpF family.</text>
</comment>
<evidence type="ECO:0000259" key="10">
    <source>
        <dbReference type="Pfam" id="PF00697"/>
    </source>
</evidence>
<dbReference type="KEGG" id="vpo:Kpol_1045p67"/>
<feature type="domain" description="N-(5'phosphoribosyl) anthranilate isomerase (PRAI)" evidence="10">
    <location>
        <begin position="31"/>
        <end position="225"/>
    </location>
</feature>
<organism evidence="12">
    <name type="scientific">Vanderwaltozyma polyspora (strain ATCC 22028 / DSM 70294 / BCRC 21397 / CBS 2163 / NBRC 10782 / NRRL Y-8283 / UCD 57-17)</name>
    <name type="common">Kluyveromyces polysporus</name>
    <dbReference type="NCBI Taxonomy" id="436907"/>
    <lineage>
        <taxon>Eukaryota</taxon>
        <taxon>Fungi</taxon>
        <taxon>Dikarya</taxon>
        <taxon>Ascomycota</taxon>
        <taxon>Saccharomycotina</taxon>
        <taxon>Saccharomycetes</taxon>
        <taxon>Saccharomycetales</taxon>
        <taxon>Saccharomycetaceae</taxon>
        <taxon>Vanderwaltozyma</taxon>
    </lineage>
</organism>
<proteinExistence type="inferred from homology"/>
<dbReference type="HAMAP" id="MF_00135">
    <property type="entry name" value="PRAI"/>
    <property type="match status" value="1"/>
</dbReference>
<protein>
    <recommendedName>
        <fullName evidence="5">N-(5'-phosphoribosyl)anthranilate isomerase</fullName>
        <ecNumber evidence="4">5.3.1.24</ecNumber>
    </recommendedName>
</protein>
<evidence type="ECO:0000256" key="9">
    <source>
        <dbReference type="ARBA" id="ARBA00023235"/>
    </source>
</evidence>
<sequence length="229" mass="24857">MNEAMMIDLSAIVNRKGPLVKICGLQTLQAAEIAIDSGSDLVGMICVPNRKRTVNPDVARNISALAKNSRRIGNGSVYVVGVFRNQTKEEVLKISDLYDIDIVQLHGDEDWKEYYEYIKKPIIKRFIFPRDCDAVSSICTTDDSAICLPLFDSEAGGTGELLDWESISNWAKNSDKPVKFLLAGGLTPDNVSSASSLPGVVGVDVSGGVETDGEKDSTKISKFIHSAKT</sequence>
<dbReference type="eggNOG" id="KOG4202">
    <property type="taxonomic scope" value="Eukaryota"/>
</dbReference>
<dbReference type="PANTHER" id="PTHR42894">
    <property type="entry name" value="N-(5'-PHOSPHORIBOSYL)ANTHRANILATE ISOMERASE"/>
    <property type="match status" value="1"/>
</dbReference>
<keyword evidence="6" id="KW-0028">Amino-acid biosynthesis</keyword>
<dbReference type="PhylomeDB" id="A7TI73"/>
<evidence type="ECO:0000256" key="3">
    <source>
        <dbReference type="ARBA" id="ARBA00007571"/>
    </source>
</evidence>
<evidence type="ECO:0000256" key="5">
    <source>
        <dbReference type="ARBA" id="ARBA00022272"/>
    </source>
</evidence>
<dbReference type="AlphaFoldDB" id="A7TI73"/>
<dbReference type="EMBL" id="DS480394">
    <property type="protein sequence ID" value="EDO18080.1"/>
    <property type="molecule type" value="Genomic_DNA"/>
</dbReference>
<dbReference type="FunFam" id="3.20.20.70:FF:000199">
    <property type="entry name" value="Phosphoribosylanthranilate isomerase"/>
    <property type="match status" value="1"/>
</dbReference>
<evidence type="ECO:0000313" key="12">
    <source>
        <dbReference type="Proteomes" id="UP000000267"/>
    </source>
</evidence>
<dbReference type="Proteomes" id="UP000000267">
    <property type="component" value="Unassembled WGS sequence"/>
</dbReference>
<evidence type="ECO:0000256" key="2">
    <source>
        <dbReference type="ARBA" id="ARBA00004664"/>
    </source>
</evidence>
<dbReference type="GO" id="GO:0004640">
    <property type="term" value="F:phosphoribosylanthranilate isomerase activity"/>
    <property type="evidence" value="ECO:0007669"/>
    <property type="project" value="UniProtKB-EC"/>
</dbReference>
<dbReference type="PANTHER" id="PTHR42894:SF1">
    <property type="entry name" value="N-(5'-PHOSPHORIBOSYL)ANTHRANILATE ISOMERASE"/>
    <property type="match status" value="1"/>
</dbReference>
<dbReference type="Gene3D" id="3.20.20.70">
    <property type="entry name" value="Aldolase class I"/>
    <property type="match status" value="1"/>
</dbReference>
<keyword evidence="12" id="KW-1185">Reference proteome</keyword>
<keyword evidence="8" id="KW-0057">Aromatic amino acid biosynthesis</keyword>
<evidence type="ECO:0000256" key="7">
    <source>
        <dbReference type="ARBA" id="ARBA00022822"/>
    </source>
</evidence>
<comment type="pathway">
    <text evidence="2">Amino-acid biosynthesis; L-tryptophan biosynthesis; L-tryptophan from chorismate: step 3/5.</text>
</comment>
<gene>
    <name evidence="11" type="ORF">Kpol_1045p67</name>
</gene>
<dbReference type="InterPro" id="IPR001240">
    <property type="entry name" value="PRAI_dom"/>
</dbReference>
<accession>A7TI73</accession>
<dbReference type="InterPro" id="IPR044643">
    <property type="entry name" value="TrpF_fam"/>
</dbReference>
<dbReference type="InterPro" id="IPR011060">
    <property type="entry name" value="RibuloseP-bd_barrel"/>
</dbReference>
<dbReference type="FunCoup" id="A7TI73">
    <property type="interactions" value="164"/>
</dbReference>
<dbReference type="Pfam" id="PF00697">
    <property type="entry name" value="PRAI"/>
    <property type="match status" value="1"/>
</dbReference>
<dbReference type="OMA" id="FHGDESP"/>